<name>A0A6L9EGP1_9FLAO</name>
<evidence type="ECO:0000256" key="1">
    <source>
        <dbReference type="SAM" id="Phobius"/>
    </source>
</evidence>
<keyword evidence="1" id="KW-1133">Transmembrane helix</keyword>
<dbReference type="Pfam" id="PF19578">
    <property type="entry name" value="DUF6090"/>
    <property type="match status" value="1"/>
</dbReference>
<accession>A0A6L9EGP1</accession>
<keyword evidence="1" id="KW-0812">Transmembrane</keyword>
<comment type="caution">
    <text evidence="2">The sequence shown here is derived from an EMBL/GenBank/DDBJ whole genome shotgun (WGS) entry which is preliminary data.</text>
</comment>
<reference evidence="2 3" key="1">
    <citation type="submission" date="2020-01" db="EMBL/GenBank/DDBJ databases">
        <title>Bacteria diversity of Porities sp.</title>
        <authorList>
            <person name="Wang G."/>
        </authorList>
    </citation>
    <scope>NUCLEOTIDE SEQUENCE [LARGE SCALE GENOMIC DNA]</scope>
    <source>
        <strain evidence="2 3">R33</strain>
    </source>
</reference>
<sequence length="258" mass="30088">MIKFFRRIRQQLLHENKLRKYLLYALGEIFLVVIGILIALQLNNWNESRIDRKKERQVVQNIYTELDQNLEYSQNILAEIEKRTLSATTLMEHTSREVQTITASTFDSIMIQAFLFPPYTPIKADLERVLGSEQIDLITSTELQYRLSDYKTSIDEAALYYRYAEDDFKLLILPYFMKNYPLKTLLLEYGLKVPPSRHKTLHTDLLASREFENILSVIFADSVGQLQVINANLNLIQSIKDLIENQYPSVVSRTDGQS</sequence>
<dbReference type="AlphaFoldDB" id="A0A6L9EGP1"/>
<dbReference type="InterPro" id="IPR045749">
    <property type="entry name" value="DUF6090"/>
</dbReference>
<proteinExistence type="predicted"/>
<protein>
    <submittedName>
        <fullName evidence="2">Uncharacterized protein</fullName>
    </submittedName>
</protein>
<keyword evidence="1" id="KW-0472">Membrane</keyword>
<organism evidence="2 3">
    <name type="scientific">Poritiphilus flavus</name>
    <dbReference type="NCBI Taxonomy" id="2697053"/>
    <lineage>
        <taxon>Bacteria</taxon>
        <taxon>Pseudomonadati</taxon>
        <taxon>Bacteroidota</taxon>
        <taxon>Flavobacteriia</taxon>
        <taxon>Flavobacteriales</taxon>
        <taxon>Flavobacteriaceae</taxon>
        <taxon>Poritiphilus</taxon>
    </lineage>
</organism>
<evidence type="ECO:0000313" key="2">
    <source>
        <dbReference type="EMBL" id="NAS13861.1"/>
    </source>
</evidence>
<gene>
    <name evidence="2" type="ORF">GTQ38_17740</name>
</gene>
<keyword evidence="3" id="KW-1185">Reference proteome</keyword>
<dbReference type="Proteomes" id="UP000475249">
    <property type="component" value="Unassembled WGS sequence"/>
</dbReference>
<dbReference type="RefSeq" id="WP_161436904.1">
    <property type="nucleotide sequence ID" value="NZ_WXYO01000008.1"/>
</dbReference>
<evidence type="ECO:0000313" key="3">
    <source>
        <dbReference type="Proteomes" id="UP000475249"/>
    </source>
</evidence>
<feature type="transmembrane region" description="Helical" evidence="1">
    <location>
        <begin position="21"/>
        <end position="42"/>
    </location>
</feature>
<dbReference type="EMBL" id="WXYO01000008">
    <property type="protein sequence ID" value="NAS13861.1"/>
    <property type="molecule type" value="Genomic_DNA"/>
</dbReference>